<accession>A0A9P6TAR0</accession>
<sequence>MADVLDSVGISGLNKWSDKRQRAPTPATEAQETAEEITNTLRTKRMSHLFPDGNSDRRMEELISKLRETKHAAFQLGDKPANTKALPIGINKGPDLLVSAGAQSTTSTKSIAQWRPYAAQASLNSKTQTYKPARLKTSSPLIAGPPVPIERPDTTKRHLLRPGQGKHKQISQHQRVVKIKPLHSPIYLTCAMRISKAQPPYNPSSSPKIIIIRKDEGIALQEDEEIGDDQNKDEEA</sequence>
<dbReference type="AlphaFoldDB" id="A0A9P6TAR0"/>
<comment type="caution">
    <text evidence="2">The sequence shown here is derived from an EMBL/GenBank/DDBJ whole genome shotgun (WGS) entry which is preliminary data.</text>
</comment>
<name>A0A9P6TAR0_9BASI</name>
<feature type="region of interest" description="Disordered" evidence="1">
    <location>
        <begin position="13"/>
        <end position="35"/>
    </location>
</feature>
<reference evidence="2" key="1">
    <citation type="submission" date="2013-11" db="EMBL/GenBank/DDBJ databases">
        <title>Genome sequence of the fusiform rust pathogen reveals effectors for host alternation and coevolution with pine.</title>
        <authorList>
            <consortium name="DOE Joint Genome Institute"/>
            <person name="Smith K."/>
            <person name="Pendleton A."/>
            <person name="Kubisiak T."/>
            <person name="Anderson C."/>
            <person name="Salamov A."/>
            <person name="Aerts A."/>
            <person name="Riley R."/>
            <person name="Clum A."/>
            <person name="Lindquist E."/>
            <person name="Ence D."/>
            <person name="Campbell M."/>
            <person name="Kronenberg Z."/>
            <person name="Feau N."/>
            <person name="Dhillon B."/>
            <person name="Hamelin R."/>
            <person name="Burleigh J."/>
            <person name="Smith J."/>
            <person name="Yandell M."/>
            <person name="Nelson C."/>
            <person name="Grigoriev I."/>
            <person name="Davis J."/>
        </authorList>
    </citation>
    <scope>NUCLEOTIDE SEQUENCE</scope>
    <source>
        <strain evidence="2">G11</strain>
    </source>
</reference>
<keyword evidence="3" id="KW-1185">Reference proteome</keyword>
<dbReference type="EMBL" id="MU167276">
    <property type="protein sequence ID" value="KAG0145461.1"/>
    <property type="molecule type" value="Genomic_DNA"/>
</dbReference>
<organism evidence="2 3">
    <name type="scientific">Cronartium quercuum f. sp. fusiforme G11</name>
    <dbReference type="NCBI Taxonomy" id="708437"/>
    <lineage>
        <taxon>Eukaryota</taxon>
        <taxon>Fungi</taxon>
        <taxon>Dikarya</taxon>
        <taxon>Basidiomycota</taxon>
        <taxon>Pucciniomycotina</taxon>
        <taxon>Pucciniomycetes</taxon>
        <taxon>Pucciniales</taxon>
        <taxon>Coleosporiaceae</taxon>
        <taxon>Cronartium</taxon>
    </lineage>
</organism>
<evidence type="ECO:0000313" key="3">
    <source>
        <dbReference type="Proteomes" id="UP000886653"/>
    </source>
</evidence>
<gene>
    <name evidence="2" type="ORF">CROQUDRAFT_133741</name>
</gene>
<evidence type="ECO:0000313" key="2">
    <source>
        <dbReference type="EMBL" id="KAG0145461.1"/>
    </source>
</evidence>
<protein>
    <submittedName>
        <fullName evidence="2">Uncharacterized protein</fullName>
    </submittedName>
</protein>
<evidence type="ECO:0000256" key="1">
    <source>
        <dbReference type="SAM" id="MobiDB-lite"/>
    </source>
</evidence>
<dbReference type="Proteomes" id="UP000886653">
    <property type="component" value="Unassembled WGS sequence"/>
</dbReference>
<proteinExistence type="predicted"/>